<evidence type="ECO:0000313" key="1">
    <source>
        <dbReference type="EMBL" id="GBN45982.1"/>
    </source>
</evidence>
<accession>A0A4Y2P4J1</accession>
<organism evidence="1 2">
    <name type="scientific">Araneus ventricosus</name>
    <name type="common">Orbweaver spider</name>
    <name type="synonym">Epeira ventricosa</name>
    <dbReference type="NCBI Taxonomy" id="182803"/>
    <lineage>
        <taxon>Eukaryota</taxon>
        <taxon>Metazoa</taxon>
        <taxon>Ecdysozoa</taxon>
        <taxon>Arthropoda</taxon>
        <taxon>Chelicerata</taxon>
        <taxon>Arachnida</taxon>
        <taxon>Araneae</taxon>
        <taxon>Araneomorphae</taxon>
        <taxon>Entelegynae</taxon>
        <taxon>Araneoidea</taxon>
        <taxon>Araneidae</taxon>
        <taxon>Araneus</taxon>
    </lineage>
</organism>
<dbReference type="AlphaFoldDB" id="A0A4Y2P4J1"/>
<sequence length="125" mass="13782">MKRSTLLELALSLTKHLTPHLQEGICPPTYDLVCNKPTYTMGFQPGSLRPRSRVSASRDLSSAFVYGVVSVSRPRLIIQHESYLEADRSQMKRSTLELALSSPNIHTTSAGGRFGPLRMILGAIV</sequence>
<gene>
    <name evidence="1" type="ORF">AVEN_103358_1</name>
</gene>
<protein>
    <submittedName>
        <fullName evidence="1">Uncharacterized protein</fullName>
    </submittedName>
</protein>
<evidence type="ECO:0000313" key="2">
    <source>
        <dbReference type="Proteomes" id="UP000499080"/>
    </source>
</evidence>
<reference evidence="1 2" key="1">
    <citation type="journal article" date="2019" name="Sci. Rep.">
        <title>Orb-weaving spider Araneus ventricosus genome elucidates the spidroin gene catalogue.</title>
        <authorList>
            <person name="Kono N."/>
            <person name="Nakamura H."/>
            <person name="Ohtoshi R."/>
            <person name="Moran D.A.P."/>
            <person name="Shinohara A."/>
            <person name="Yoshida Y."/>
            <person name="Fujiwara M."/>
            <person name="Mori M."/>
            <person name="Tomita M."/>
            <person name="Arakawa K."/>
        </authorList>
    </citation>
    <scope>NUCLEOTIDE SEQUENCE [LARGE SCALE GENOMIC DNA]</scope>
</reference>
<proteinExistence type="predicted"/>
<dbReference type="EMBL" id="BGPR01010403">
    <property type="protein sequence ID" value="GBN45982.1"/>
    <property type="molecule type" value="Genomic_DNA"/>
</dbReference>
<keyword evidence="2" id="KW-1185">Reference proteome</keyword>
<comment type="caution">
    <text evidence="1">The sequence shown here is derived from an EMBL/GenBank/DDBJ whole genome shotgun (WGS) entry which is preliminary data.</text>
</comment>
<dbReference type="Proteomes" id="UP000499080">
    <property type="component" value="Unassembled WGS sequence"/>
</dbReference>
<name>A0A4Y2P4J1_ARAVE</name>